<dbReference type="EMBL" id="RXOL01000002">
    <property type="protein sequence ID" value="RVQ67744.1"/>
    <property type="molecule type" value="Genomic_DNA"/>
</dbReference>
<evidence type="ECO:0000313" key="3">
    <source>
        <dbReference type="Proteomes" id="UP000283003"/>
    </source>
</evidence>
<organism evidence="2 3">
    <name type="scientific">Croceicoccus ponticola</name>
    <dbReference type="NCBI Taxonomy" id="2217664"/>
    <lineage>
        <taxon>Bacteria</taxon>
        <taxon>Pseudomonadati</taxon>
        <taxon>Pseudomonadota</taxon>
        <taxon>Alphaproteobacteria</taxon>
        <taxon>Sphingomonadales</taxon>
        <taxon>Erythrobacteraceae</taxon>
        <taxon>Croceicoccus</taxon>
    </lineage>
</organism>
<dbReference type="InterPro" id="IPR019632">
    <property type="entry name" value="DUF2497"/>
</dbReference>
<evidence type="ECO:0000313" key="2">
    <source>
        <dbReference type="EMBL" id="RVQ67744.1"/>
    </source>
</evidence>
<feature type="region of interest" description="Disordered" evidence="1">
    <location>
        <begin position="48"/>
        <end position="143"/>
    </location>
</feature>
<dbReference type="RefSeq" id="WP_127612254.1">
    <property type="nucleotide sequence ID" value="NZ_RXOL01000002.1"/>
</dbReference>
<keyword evidence="3" id="KW-1185">Reference proteome</keyword>
<gene>
    <name evidence="2" type="ORF">EKN06_07390</name>
</gene>
<dbReference type="AlphaFoldDB" id="A0A437GYI1"/>
<dbReference type="Pfam" id="PF10691">
    <property type="entry name" value="DUF2497"/>
    <property type="match status" value="1"/>
</dbReference>
<evidence type="ECO:0000256" key="1">
    <source>
        <dbReference type="SAM" id="MobiDB-lite"/>
    </source>
</evidence>
<reference evidence="2 3" key="1">
    <citation type="submission" date="2018-12" db="EMBL/GenBank/DDBJ databases">
        <title>Croceicoccus ponticola sp. nov., a lipolytic bacterium isolated from seawater.</title>
        <authorList>
            <person name="Yoon J.-H."/>
        </authorList>
    </citation>
    <scope>NUCLEOTIDE SEQUENCE [LARGE SCALE GENOMIC DNA]</scope>
    <source>
        <strain evidence="2 3">GM-16</strain>
    </source>
</reference>
<comment type="caution">
    <text evidence="2">The sequence shown here is derived from an EMBL/GenBank/DDBJ whole genome shotgun (WGS) entry which is preliminary data.</text>
</comment>
<dbReference type="Proteomes" id="UP000283003">
    <property type="component" value="Unassembled WGS sequence"/>
</dbReference>
<protein>
    <submittedName>
        <fullName evidence="2">DUF2497 domain-containing protein</fullName>
    </submittedName>
</protein>
<proteinExistence type="predicted"/>
<name>A0A437GYI1_9SPHN</name>
<sequence length="224" mass="23625">MQKDGEPSVEDILRSIKKVISRDDEALGGQAGATPSFGNARTFAPRDTFARYAATSQSVSDPAPEPTNDGSDADDVYDLGNLTPDDGAIEPEATIGTAPVPLPAAFAGPEEDVAGDIDEPVAVTASEMHEPDSLSKPEAAPSPIFSESEDRLIAGATAAAMRDQLSALSNFSAAAPKTETTPHPLEDAVRDMLRPLLKEWLDANLEGIVERIVQDEISRITGSR</sequence>
<dbReference type="OrthoDB" id="7189469at2"/>
<accession>A0A437GYI1</accession>
<feature type="compositionally biased region" description="Acidic residues" evidence="1">
    <location>
        <begin position="109"/>
        <end position="119"/>
    </location>
</feature>